<feature type="region of interest" description="Disordered" evidence="2">
    <location>
        <begin position="1"/>
        <end position="22"/>
    </location>
</feature>
<feature type="non-terminal residue" evidence="3">
    <location>
        <position position="194"/>
    </location>
</feature>
<proteinExistence type="predicted"/>
<organism evidence="3 4">
    <name type="scientific">Thalassiosira oceanica</name>
    <name type="common">Marine diatom</name>
    <dbReference type="NCBI Taxonomy" id="159749"/>
    <lineage>
        <taxon>Eukaryota</taxon>
        <taxon>Sar</taxon>
        <taxon>Stramenopiles</taxon>
        <taxon>Ochrophyta</taxon>
        <taxon>Bacillariophyta</taxon>
        <taxon>Coscinodiscophyceae</taxon>
        <taxon>Thalassiosirophycidae</taxon>
        <taxon>Thalassiosirales</taxon>
        <taxon>Thalassiosiraceae</taxon>
        <taxon>Thalassiosira</taxon>
    </lineage>
</organism>
<dbReference type="Proteomes" id="UP000266841">
    <property type="component" value="Unassembled WGS sequence"/>
</dbReference>
<evidence type="ECO:0000256" key="2">
    <source>
        <dbReference type="SAM" id="MobiDB-lite"/>
    </source>
</evidence>
<evidence type="ECO:0000313" key="3">
    <source>
        <dbReference type="EMBL" id="EJK69765.1"/>
    </source>
</evidence>
<reference evidence="3 4" key="1">
    <citation type="journal article" date="2012" name="Genome Biol.">
        <title>Genome and low-iron response of an oceanic diatom adapted to chronic iron limitation.</title>
        <authorList>
            <person name="Lommer M."/>
            <person name="Specht M."/>
            <person name="Roy A.S."/>
            <person name="Kraemer L."/>
            <person name="Andreson R."/>
            <person name="Gutowska M.A."/>
            <person name="Wolf J."/>
            <person name="Bergner S.V."/>
            <person name="Schilhabel M.B."/>
            <person name="Klostermeier U.C."/>
            <person name="Beiko R.G."/>
            <person name="Rosenstiel P."/>
            <person name="Hippler M."/>
            <person name="Laroche J."/>
        </authorList>
    </citation>
    <scope>NUCLEOTIDE SEQUENCE [LARGE SCALE GENOMIC DNA]</scope>
    <source>
        <strain evidence="3 4">CCMP1005</strain>
    </source>
</reference>
<evidence type="ECO:0000256" key="1">
    <source>
        <dbReference type="SAM" id="Coils"/>
    </source>
</evidence>
<dbReference type="EMBL" id="AGNL01009605">
    <property type="protein sequence ID" value="EJK69765.1"/>
    <property type="molecule type" value="Genomic_DNA"/>
</dbReference>
<protein>
    <submittedName>
        <fullName evidence="3">Uncharacterized protein</fullName>
    </submittedName>
</protein>
<gene>
    <name evidence="3" type="ORF">THAOC_08943</name>
</gene>
<sequence>MADSNGRMADDGRAKRLKSSRDGVVAAVAENDVLQRRNAELESENAKLGAQLRRGGRQEGDHEVLPVVTEVVVTTAVDLSRLDTSLVNQVSSFLGTARELLNLALTCKSFGRPASETALKWSLMEEVARQTVCSRVATDAEMRFLPRYASGTVTWLSILHKYEHPLQFDVLFGGNIEHKYGDKTTVCGTGNYEI</sequence>
<keyword evidence="4" id="KW-1185">Reference proteome</keyword>
<evidence type="ECO:0000313" key="4">
    <source>
        <dbReference type="Proteomes" id="UP000266841"/>
    </source>
</evidence>
<comment type="caution">
    <text evidence="3">The sequence shown here is derived from an EMBL/GenBank/DDBJ whole genome shotgun (WGS) entry which is preliminary data.</text>
</comment>
<feature type="coiled-coil region" evidence="1">
    <location>
        <begin position="24"/>
        <end position="51"/>
    </location>
</feature>
<name>K0SWG6_THAOC</name>
<keyword evidence="1" id="KW-0175">Coiled coil</keyword>
<dbReference type="AlphaFoldDB" id="K0SWG6"/>
<accession>K0SWG6</accession>